<sequence length="360" mass="40587">MSSNSNITAGSHYQPLATTPTVPTMDDYFDRNLRPLLLIQNPQQSDATGVAEADGEETEDGEDLDRRDPTPPPHPIAKDKSSTLKIHFPKRIWNEIIAEGELDRAKEVAAKPKKSSKRLRSGNLLAVVEAEPSEQEAQDRRPKRRRRVETEQEAGGSHRRVEATSSSGLGAASKRSSHIPPAAGPSSRQPPVQNPYAKQYSHHTRSAILVTRSVPAPALATRTKNKGKAKAEPALERAPAPEPALASVPWPKSQYQNYVGPRTMWRRLFPHLKCELSEYKGVPDAWRELMLWDKDQGCWRARRLDGSEPYVKQVLGDIEFLRAWNERRCGPESEMQREWNRNRRLAEEEAGFKDCLRTRG</sequence>
<feature type="region of interest" description="Disordered" evidence="1">
    <location>
        <begin position="99"/>
        <end position="245"/>
    </location>
</feature>
<organism evidence="2 3">
    <name type="scientific">Alternaria burnsii</name>
    <dbReference type="NCBI Taxonomy" id="1187904"/>
    <lineage>
        <taxon>Eukaryota</taxon>
        <taxon>Fungi</taxon>
        <taxon>Dikarya</taxon>
        <taxon>Ascomycota</taxon>
        <taxon>Pezizomycotina</taxon>
        <taxon>Dothideomycetes</taxon>
        <taxon>Pleosporomycetidae</taxon>
        <taxon>Pleosporales</taxon>
        <taxon>Pleosporineae</taxon>
        <taxon>Pleosporaceae</taxon>
        <taxon>Alternaria</taxon>
        <taxon>Alternaria sect. Alternaria</taxon>
    </lineage>
</organism>
<proteinExistence type="predicted"/>
<evidence type="ECO:0000256" key="1">
    <source>
        <dbReference type="SAM" id="MobiDB-lite"/>
    </source>
</evidence>
<evidence type="ECO:0000313" key="3">
    <source>
        <dbReference type="Proteomes" id="UP000596902"/>
    </source>
</evidence>
<dbReference type="Proteomes" id="UP000596902">
    <property type="component" value="Unassembled WGS sequence"/>
</dbReference>
<dbReference type="EMBL" id="JAAABM010000016">
    <property type="protein sequence ID" value="KAF7672466.1"/>
    <property type="molecule type" value="Genomic_DNA"/>
</dbReference>
<feature type="compositionally biased region" description="Basic residues" evidence="1">
    <location>
        <begin position="111"/>
        <end position="120"/>
    </location>
</feature>
<evidence type="ECO:0000313" key="2">
    <source>
        <dbReference type="EMBL" id="KAF7672466.1"/>
    </source>
</evidence>
<dbReference type="AlphaFoldDB" id="A0A8H7ECE5"/>
<feature type="compositionally biased region" description="Polar residues" evidence="1">
    <location>
        <begin position="1"/>
        <end position="22"/>
    </location>
</feature>
<accession>A0A8H7ECE5</accession>
<reference evidence="2" key="2">
    <citation type="submission" date="2020-08" db="EMBL/GenBank/DDBJ databases">
        <title>Draft Genome Sequence of Cumin Blight Pathogen Alternaria burnsii.</title>
        <authorList>
            <person name="Feng Z."/>
        </authorList>
    </citation>
    <scope>NUCLEOTIDE SEQUENCE</scope>
    <source>
        <strain evidence="2">CBS107.38</strain>
    </source>
</reference>
<protein>
    <submittedName>
        <fullName evidence="2">Uncharacterized protein</fullName>
    </submittedName>
</protein>
<dbReference type="RefSeq" id="XP_038782819.1">
    <property type="nucleotide sequence ID" value="XM_038934544.1"/>
</dbReference>
<reference evidence="2" key="1">
    <citation type="submission" date="2020-01" db="EMBL/GenBank/DDBJ databases">
        <authorList>
            <person name="Feng Z.H.Z."/>
        </authorList>
    </citation>
    <scope>NUCLEOTIDE SEQUENCE</scope>
    <source>
        <strain evidence="2">CBS107.38</strain>
    </source>
</reference>
<feature type="compositionally biased region" description="Basic and acidic residues" evidence="1">
    <location>
        <begin position="101"/>
        <end position="110"/>
    </location>
</feature>
<comment type="caution">
    <text evidence="2">The sequence shown here is derived from an EMBL/GenBank/DDBJ whole genome shotgun (WGS) entry which is preliminary data.</text>
</comment>
<keyword evidence="3" id="KW-1185">Reference proteome</keyword>
<gene>
    <name evidence="2" type="ORF">GT037_009497</name>
</gene>
<name>A0A8H7ECE5_9PLEO</name>
<feature type="region of interest" description="Disordered" evidence="1">
    <location>
        <begin position="1"/>
        <end position="84"/>
    </location>
</feature>
<feature type="compositionally biased region" description="Acidic residues" evidence="1">
    <location>
        <begin position="53"/>
        <end position="63"/>
    </location>
</feature>
<dbReference type="GeneID" id="62207722"/>